<keyword evidence="1" id="KW-0472">Membrane</keyword>
<dbReference type="GO" id="GO:0016787">
    <property type="term" value="F:hydrolase activity"/>
    <property type="evidence" value="ECO:0007669"/>
    <property type="project" value="UniProtKB-KW"/>
</dbReference>
<dbReference type="InterPro" id="IPR012338">
    <property type="entry name" value="Beta-lactam/transpept-like"/>
</dbReference>
<sequence>MKYRFLSLATVVGLVTMAVAAPAAHAVPGRAPSAADFAAYLNKARESTGLPGLSVVVTQGDKVVHAAGYGRDSTGAPINERTPMRVASLTKSFTAAAVMTLVEAGKIVLDRPVAEQLPGFRMADGRAGRITVRHLLNQTSGLSDTTIDIRAGQATGSLKKYVATLATGALTGEPGTRYEYCNVNFDLAARLVEVASGMSFHGYLRQRVFGPLGMAGSGLGDREVKPADGFISLFGTWVSRAEQPGFLNHGGSGGVVTTAADMGKWLISQNGAGTARIVSKEGLRTMHTPSPVHDYAMGWSEETIDGAPLLVHSGNLFTYSAVQGISPGTGYGFAVMTNGAGLQDDTYAVLEGLVALTRGDSPDVPGGGRQQFELVLGLIALVAAGLGTMAVLRSRRWAERYGRRPVWRIVLRLAPALVPVLVLAALPDLISILMNGRTVTWAQMTYFPAPLTITVVIMAAAGAAAIASRLHRLRSVRSNG</sequence>
<comment type="caution">
    <text evidence="4">The sequence shown here is derived from an EMBL/GenBank/DDBJ whole genome shotgun (WGS) entry which is preliminary data.</text>
</comment>
<feature type="transmembrane region" description="Helical" evidence="1">
    <location>
        <begin position="413"/>
        <end position="434"/>
    </location>
</feature>
<feature type="domain" description="Beta-lactamase-related" evidence="3">
    <location>
        <begin position="38"/>
        <end position="346"/>
    </location>
</feature>
<keyword evidence="5" id="KW-1185">Reference proteome</keyword>
<feature type="signal peptide" evidence="2">
    <location>
        <begin position="1"/>
        <end position="20"/>
    </location>
</feature>
<dbReference type="PANTHER" id="PTHR46825:SF9">
    <property type="entry name" value="BETA-LACTAMASE-RELATED DOMAIN-CONTAINING PROTEIN"/>
    <property type="match status" value="1"/>
</dbReference>
<reference evidence="4" key="1">
    <citation type="submission" date="2021-01" db="EMBL/GenBank/DDBJ databases">
        <title>Whole genome shotgun sequence of Sinosporangium siamense NBRC 109515.</title>
        <authorList>
            <person name="Komaki H."/>
            <person name="Tamura T."/>
        </authorList>
    </citation>
    <scope>NUCLEOTIDE SEQUENCE</scope>
    <source>
        <strain evidence="4">NBRC 109515</strain>
    </source>
</reference>
<accession>A0A919RI50</accession>
<dbReference type="EMBL" id="BOOW01000029">
    <property type="protein sequence ID" value="GII94315.1"/>
    <property type="molecule type" value="Genomic_DNA"/>
</dbReference>
<evidence type="ECO:0000313" key="4">
    <source>
        <dbReference type="EMBL" id="GII94315.1"/>
    </source>
</evidence>
<proteinExistence type="predicted"/>
<evidence type="ECO:0000256" key="1">
    <source>
        <dbReference type="SAM" id="Phobius"/>
    </source>
</evidence>
<dbReference type="Proteomes" id="UP000606172">
    <property type="component" value="Unassembled WGS sequence"/>
</dbReference>
<protein>
    <submittedName>
        <fullName evidence="4">Serine hydrolase</fullName>
    </submittedName>
</protein>
<feature type="transmembrane region" description="Helical" evidence="1">
    <location>
        <begin position="446"/>
        <end position="467"/>
    </location>
</feature>
<keyword evidence="2" id="KW-0732">Signal</keyword>
<dbReference type="Pfam" id="PF00144">
    <property type="entry name" value="Beta-lactamase"/>
    <property type="match status" value="1"/>
</dbReference>
<name>A0A919RI50_9ACTN</name>
<dbReference type="Gene3D" id="3.40.710.10">
    <property type="entry name" value="DD-peptidase/beta-lactamase superfamily"/>
    <property type="match status" value="1"/>
</dbReference>
<dbReference type="RefSeq" id="WP_239129348.1">
    <property type="nucleotide sequence ID" value="NZ_BOOW01000029.1"/>
</dbReference>
<dbReference type="AlphaFoldDB" id="A0A919RI50"/>
<dbReference type="SUPFAM" id="SSF56601">
    <property type="entry name" value="beta-lactamase/transpeptidase-like"/>
    <property type="match status" value="1"/>
</dbReference>
<organism evidence="4 5">
    <name type="scientific">Sinosporangium siamense</name>
    <dbReference type="NCBI Taxonomy" id="1367973"/>
    <lineage>
        <taxon>Bacteria</taxon>
        <taxon>Bacillati</taxon>
        <taxon>Actinomycetota</taxon>
        <taxon>Actinomycetes</taxon>
        <taxon>Streptosporangiales</taxon>
        <taxon>Streptosporangiaceae</taxon>
        <taxon>Sinosporangium</taxon>
    </lineage>
</organism>
<dbReference type="InterPro" id="IPR001466">
    <property type="entry name" value="Beta-lactam-related"/>
</dbReference>
<keyword evidence="4" id="KW-0378">Hydrolase</keyword>
<evidence type="ECO:0000256" key="2">
    <source>
        <dbReference type="SAM" id="SignalP"/>
    </source>
</evidence>
<dbReference type="PANTHER" id="PTHR46825">
    <property type="entry name" value="D-ALANYL-D-ALANINE-CARBOXYPEPTIDASE/ENDOPEPTIDASE AMPH"/>
    <property type="match status" value="1"/>
</dbReference>
<keyword evidence="1" id="KW-0812">Transmembrane</keyword>
<evidence type="ECO:0000259" key="3">
    <source>
        <dbReference type="Pfam" id="PF00144"/>
    </source>
</evidence>
<feature type="transmembrane region" description="Helical" evidence="1">
    <location>
        <begin position="374"/>
        <end position="392"/>
    </location>
</feature>
<dbReference type="InterPro" id="IPR050491">
    <property type="entry name" value="AmpC-like"/>
</dbReference>
<feature type="chain" id="PRO_5038997798" evidence="2">
    <location>
        <begin position="21"/>
        <end position="480"/>
    </location>
</feature>
<evidence type="ECO:0000313" key="5">
    <source>
        <dbReference type="Proteomes" id="UP000606172"/>
    </source>
</evidence>
<gene>
    <name evidence="4" type="ORF">Ssi02_45460</name>
</gene>
<keyword evidence="1" id="KW-1133">Transmembrane helix</keyword>